<dbReference type="SMART" id="SM00507">
    <property type="entry name" value="HNHc"/>
    <property type="match status" value="1"/>
</dbReference>
<gene>
    <name evidence="2" type="ORF">FB382_002124</name>
</gene>
<dbReference type="InterPro" id="IPR003615">
    <property type="entry name" value="HNH_nuc"/>
</dbReference>
<organism evidence="2 3">
    <name type="scientific">Nocardioides ginsengisegetis</name>
    <dbReference type="NCBI Taxonomy" id="661491"/>
    <lineage>
        <taxon>Bacteria</taxon>
        <taxon>Bacillati</taxon>
        <taxon>Actinomycetota</taxon>
        <taxon>Actinomycetes</taxon>
        <taxon>Propionibacteriales</taxon>
        <taxon>Nocardioidaceae</taxon>
        <taxon>Nocardioides</taxon>
    </lineage>
</organism>
<evidence type="ECO:0000259" key="1">
    <source>
        <dbReference type="SMART" id="SM00507"/>
    </source>
</evidence>
<dbReference type="Gene3D" id="1.10.30.50">
    <property type="match status" value="1"/>
</dbReference>
<dbReference type="EMBL" id="JACGXA010000001">
    <property type="protein sequence ID" value="MBA8803833.1"/>
    <property type="molecule type" value="Genomic_DNA"/>
</dbReference>
<dbReference type="RefSeq" id="WP_182538997.1">
    <property type="nucleotide sequence ID" value="NZ_JACGXA010000001.1"/>
</dbReference>
<evidence type="ECO:0000313" key="2">
    <source>
        <dbReference type="EMBL" id="MBA8803833.1"/>
    </source>
</evidence>
<accession>A0A7W3P9R6</accession>
<dbReference type="AlphaFoldDB" id="A0A7W3P9R6"/>
<dbReference type="Proteomes" id="UP000580910">
    <property type="component" value="Unassembled WGS sequence"/>
</dbReference>
<comment type="caution">
    <text evidence="2">The sequence shown here is derived from an EMBL/GenBank/DDBJ whole genome shotgun (WGS) entry which is preliminary data.</text>
</comment>
<dbReference type="CDD" id="cd00085">
    <property type="entry name" value="HNHc"/>
    <property type="match status" value="1"/>
</dbReference>
<name>A0A7W3P9R6_9ACTN</name>
<reference evidence="2 3" key="1">
    <citation type="submission" date="2020-07" db="EMBL/GenBank/DDBJ databases">
        <title>Sequencing the genomes of 1000 actinobacteria strains.</title>
        <authorList>
            <person name="Klenk H.-P."/>
        </authorList>
    </citation>
    <scope>NUCLEOTIDE SEQUENCE [LARGE SCALE GENOMIC DNA]</scope>
    <source>
        <strain evidence="2 3">DSM 21349</strain>
    </source>
</reference>
<keyword evidence="3" id="KW-1185">Reference proteome</keyword>
<protein>
    <recommendedName>
        <fullName evidence="1">HNH nuclease domain-containing protein</fullName>
    </recommendedName>
</protein>
<sequence length="426" mass="47016">MTATLTAPETRPETPAEVLAAARAEKQVAQAAECRLLELAAEWAAMHSTASIDDAATHWAAGFGDTGIAVAGPGAPLVAEFCVAEFAAAVGLPTDVGSAYIGEAVELRHRLAGLWGRVRRGEIPAWRARRIARQTMALSADAAAYVDRHITHVAHKIGPVTTDRLIDEAIARHDPEVAERKRQEAAERRHFVIDNRRVSFDGTSRCWGELDLRDALDLEDAVAAGAQRLKEAGCEESLDVRRSMALGDLARNQTSKAGQQLVLYVHLAEQELTGEGAGIARLENTATIITIDQIREWTGNPDLAVVVKPVIDLADHDRVDAYEVPDRIAERVRLRDGHCVFPWCTRPARTCDCDHVVPWDDDGVTCPCNVAPLCRRHHRLKTHGGWRYTQLEPGTFLWTSPHQHRYLVDHEGTLDVTRHPAHRRRA</sequence>
<evidence type="ECO:0000313" key="3">
    <source>
        <dbReference type="Proteomes" id="UP000580910"/>
    </source>
</evidence>
<feature type="domain" description="HNH nuclease" evidence="1">
    <location>
        <begin position="327"/>
        <end position="379"/>
    </location>
</feature>
<proteinExistence type="predicted"/>